<protein>
    <recommendedName>
        <fullName evidence="4">Peptidase aspartic putative domain-containing protein</fullName>
    </recommendedName>
</protein>
<dbReference type="Proteomes" id="UP000440578">
    <property type="component" value="Unassembled WGS sequence"/>
</dbReference>
<evidence type="ECO:0000313" key="3">
    <source>
        <dbReference type="Proteomes" id="UP000440578"/>
    </source>
</evidence>
<organism evidence="2 3">
    <name type="scientific">Amphibalanus amphitrite</name>
    <name type="common">Striped barnacle</name>
    <name type="synonym">Balanus amphitrite</name>
    <dbReference type="NCBI Taxonomy" id="1232801"/>
    <lineage>
        <taxon>Eukaryota</taxon>
        <taxon>Metazoa</taxon>
        <taxon>Ecdysozoa</taxon>
        <taxon>Arthropoda</taxon>
        <taxon>Crustacea</taxon>
        <taxon>Multicrustacea</taxon>
        <taxon>Cirripedia</taxon>
        <taxon>Thoracica</taxon>
        <taxon>Thoracicalcarea</taxon>
        <taxon>Balanomorpha</taxon>
        <taxon>Balanoidea</taxon>
        <taxon>Balanidae</taxon>
        <taxon>Amphibalaninae</taxon>
        <taxon>Amphibalanus</taxon>
    </lineage>
</organism>
<dbReference type="AlphaFoldDB" id="A0A6A4WV74"/>
<feature type="compositionally biased region" description="Basic and acidic residues" evidence="1">
    <location>
        <begin position="95"/>
        <end position="104"/>
    </location>
</feature>
<proteinExistence type="predicted"/>
<feature type="compositionally biased region" description="Polar residues" evidence="1">
    <location>
        <begin position="83"/>
        <end position="92"/>
    </location>
</feature>
<name>A0A6A4WV74_AMPAM</name>
<dbReference type="EMBL" id="VIIS01000268">
    <property type="protein sequence ID" value="KAF0311057.1"/>
    <property type="molecule type" value="Genomic_DNA"/>
</dbReference>
<reference evidence="2 3" key="1">
    <citation type="submission" date="2019-07" db="EMBL/GenBank/DDBJ databases">
        <title>Draft genome assembly of a fouling barnacle, Amphibalanus amphitrite (Darwin, 1854): The first reference genome for Thecostraca.</title>
        <authorList>
            <person name="Kim W."/>
        </authorList>
    </citation>
    <scope>NUCLEOTIDE SEQUENCE [LARGE SCALE GENOMIC DNA]</scope>
    <source>
        <strain evidence="2">SNU_AA5</strain>
        <tissue evidence="2">Soma without cirri and trophi</tissue>
    </source>
</reference>
<gene>
    <name evidence="2" type="ORF">FJT64_018094</name>
</gene>
<accession>A0A6A4WV74</accession>
<comment type="caution">
    <text evidence="2">The sequence shown here is derived from an EMBL/GenBank/DDBJ whole genome shotgun (WGS) entry which is preliminary data.</text>
</comment>
<feature type="region of interest" description="Disordered" evidence="1">
    <location>
        <begin position="1"/>
        <end position="24"/>
    </location>
</feature>
<sequence>MDQGATAQGAHSALEPRNADYKGHHRYNASGMPGNKTFFQTALVEVEGPRGRQRARLLIDGGSDFSYIRDTLAKELELPVTGTAVSKESTSAEPLEERRPKMELESELEDACPTGSAVSLPGVPTPVEEKKEEDVAKDAGLRS</sequence>
<evidence type="ECO:0008006" key="4">
    <source>
        <dbReference type="Google" id="ProtNLM"/>
    </source>
</evidence>
<feature type="region of interest" description="Disordered" evidence="1">
    <location>
        <begin position="82"/>
        <end position="143"/>
    </location>
</feature>
<evidence type="ECO:0000313" key="2">
    <source>
        <dbReference type="EMBL" id="KAF0311057.1"/>
    </source>
</evidence>
<feature type="compositionally biased region" description="Basic and acidic residues" evidence="1">
    <location>
        <begin position="127"/>
        <end position="143"/>
    </location>
</feature>
<evidence type="ECO:0000256" key="1">
    <source>
        <dbReference type="SAM" id="MobiDB-lite"/>
    </source>
</evidence>
<keyword evidence="3" id="KW-1185">Reference proteome</keyword>